<evidence type="ECO:0000256" key="5">
    <source>
        <dbReference type="HAMAP-Rule" id="MF_00214"/>
    </source>
</evidence>
<dbReference type="Gene3D" id="3.20.20.70">
    <property type="entry name" value="Aldolase class I"/>
    <property type="match status" value="1"/>
</dbReference>
<keyword evidence="4 5" id="KW-0704">Schiff base</keyword>
<keyword evidence="2 5" id="KW-0057">Aromatic amino acid biosynthesis</keyword>
<dbReference type="AlphaFoldDB" id="A0A429XD97"/>
<keyword evidence="5" id="KW-0028">Amino-acid biosynthesis</keyword>
<dbReference type="EC" id="4.2.1.10" evidence="5"/>
<dbReference type="GO" id="GO:0046279">
    <property type="term" value="P:3,4-dihydroxybenzoate biosynthetic process"/>
    <property type="evidence" value="ECO:0007669"/>
    <property type="project" value="UniProtKB-ARBA"/>
</dbReference>
<dbReference type="Proteomes" id="UP000287296">
    <property type="component" value="Unassembled WGS sequence"/>
</dbReference>
<evidence type="ECO:0000256" key="1">
    <source>
        <dbReference type="ARBA" id="ARBA00001864"/>
    </source>
</evidence>
<feature type="binding site" evidence="5">
    <location>
        <begin position="41"/>
        <end position="43"/>
    </location>
    <ligand>
        <name>3-dehydroquinate</name>
        <dbReference type="ChEBI" id="CHEBI:32364"/>
    </ligand>
</feature>
<evidence type="ECO:0000313" key="6">
    <source>
        <dbReference type="EMBL" id="RST61418.1"/>
    </source>
</evidence>
<evidence type="ECO:0000256" key="2">
    <source>
        <dbReference type="ARBA" id="ARBA00023141"/>
    </source>
</evidence>
<gene>
    <name evidence="5" type="primary">aroD</name>
    <name evidence="6" type="ORF">D5F11_000570</name>
</gene>
<dbReference type="InterPro" id="IPR050146">
    <property type="entry name" value="Type-I_3-dehydroquinase"/>
</dbReference>
<feature type="binding site" evidence="5">
    <location>
        <position position="207"/>
    </location>
    <ligand>
        <name>3-dehydroquinate</name>
        <dbReference type="ChEBI" id="CHEBI:32364"/>
    </ligand>
</feature>
<dbReference type="FunFam" id="3.20.20.70:FF:000047">
    <property type="entry name" value="3-dehydroquinate dehydratase"/>
    <property type="match status" value="1"/>
</dbReference>
<protein>
    <recommendedName>
        <fullName evidence="5">3-dehydroquinate dehydratase</fullName>
        <shortName evidence="5">3-dehydroquinase</shortName>
        <ecNumber evidence="5">4.2.1.10</ecNumber>
    </recommendedName>
    <alternativeName>
        <fullName evidence="5">Type I DHQase</fullName>
    </alternativeName>
    <alternativeName>
        <fullName evidence="5">Type I dehydroquinase</fullName>
        <shortName evidence="5">DHQ1</shortName>
    </alternativeName>
</protein>
<comment type="subunit">
    <text evidence="5">Homodimer.</text>
</comment>
<comment type="pathway">
    <text evidence="5">Metabolic intermediate biosynthesis; chorismate biosynthesis; chorismate from D-erythrose 4-phosphate and phosphoenolpyruvate: step 3/7.</text>
</comment>
<dbReference type="PANTHER" id="PTHR43699">
    <property type="entry name" value="3-DEHYDROQUINATE DEHYDRATASE"/>
    <property type="match status" value="1"/>
</dbReference>
<dbReference type="GO" id="GO:0009073">
    <property type="term" value="P:aromatic amino acid family biosynthetic process"/>
    <property type="evidence" value="ECO:0007669"/>
    <property type="project" value="UniProtKB-KW"/>
</dbReference>
<reference evidence="6 7" key="1">
    <citation type="submission" date="2018-12" db="EMBL/GenBank/DDBJ databases">
        <authorList>
            <person name="Sun L."/>
            <person name="Chen Z."/>
        </authorList>
    </citation>
    <scope>NUCLEOTIDE SEQUENCE [LARGE SCALE GENOMIC DNA]</scope>
    <source>
        <strain evidence="6 7">LMG 29736</strain>
    </source>
</reference>
<accession>A0A429XD97</accession>
<evidence type="ECO:0000313" key="7">
    <source>
        <dbReference type="Proteomes" id="UP000287296"/>
    </source>
</evidence>
<dbReference type="NCBIfam" id="TIGR01093">
    <property type="entry name" value="aroD"/>
    <property type="match status" value="1"/>
</dbReference>
<dbReference type="HAMAP" id="MF_00214">
    <property type="entry name" value="AroD"/>
    <property type="match status" value="1"/>
</dbReference>
<comment type="caution">
    <text evidence="5">Lacks conserved residue(s) required for the propagation of feature annotation.</text>
</comment>
<dbReference type="GO" id="GO:0003855">
    <property type="term" value="F:3-dehydroquinate dehydratase activity"/>
    <property type="evidence" value="ECO:0007669"/>
    <property type="project" value="UniProtKB-UniRule"/>
</dbReference>
<feature type="binding site" evidence="5">
    <location>
        <position position="226"/>
    </location>
    <ligand>
        <name>3-dehydroquinate</name>
        <dbReference type="ChEBI" id="CHEBI:32364"/>
    </ligand>
</feature>
<dbReference type="PANTHER" id="PTHR43699:SF1">
    <property type="entry name" value="3-DEHYDROQUINATE DEHYDRATASE"/>
    <property type="match status" value="1"/>
</dbReference>
<dbReference type="RefSeq" id="WP_120114994.1">
    <property type="nucleotide sequence ID" value="NZ_BORI01000002.1"/>
</dbReference>
<dbReference type="Pfam" id="PF01487">
    <property type="entry name" value="DHquinase_I"/>
    <property type="match status" value="1"/>
</dbReference>
<feature type="active site" description="Proton donor/acceptor" evidence="5">
    <location>
        <position position="138"/>
    </location>
</feature>
<keyword evidence="3 5" id="KW-0456">Lyase</keyword>
<feature type="binding site" evidence="5">
    <location>
        <position position="230"/>
    </location>
    <ligand>
        <name>3-dehydroquinate</name>
        <dbReference type="ChEBI" id="CHEBI:32364"/>
    </ligand>
</feature>
<dbReference type="GO" id="GO:0009423">
    <property type="term" value="P:chorismate biosynthetic process"/>
    <property type="evidence" value="ECO:0007669"/>
    <property type="project" value="UniProtKB-UniRule"/>
</dbReference>
<comment type="caution">
    <text evidence="6">The sequence shown here is derived from an EMBL/GenBank/DDBJ whole genome shotgun (WGS) entry which is preliminary data.</text>
</comment>
<dbReference type="UniPathway" id="UPA00053">
    <property type="reaction ID" value="UER00086"/>
</dbReference>
<comment type="similarity">
    <text evidence="5">Belongs to the type-I 3-dehydroquinase family.</text>
</comment>
<dbReference type="EMBL" id="QYTW02000001">
    <property type="protein sequence ID" value="RST61418.1"/>
    <property type="molecule type" value="Genomic_DNA"/>
</dbReference>
<evidence type="ECO:0000256" key="3">
    <source>
        <dbReference type="ARBA" id="ARBA00023239"/>
    </source>
</evidence>
<sequence>MDRIFKEEKMPYICTPLTGKNKEEIMEELDLVLPEKPDLLEWRADFLHKLDNLPYVLSVLEGISEKSDLPLLFTIRSIHEGGEQISLSEEQKVKLIGEVCKSNAVSLIDYEVSSHPEYIRELRDVSEKHDKRLILSYHNFNCTPSEEEMMKKLFLAEFYGADVAKAAVMPETKDDVLKLLQLTNDASKALKIPLITMSMGSLGAISRMIGWTYGSILTFGLGVEASAPGQVPVRKLKQLIAMMKEEVAKE</sequence>
<dbReference type="GO" id="GO:0008652">
    <property type="term" value="P:amino acid biosynthetic process"/>
    <property type="evidence" value="ECO:0007669"/>
    <property type="project" value="UniProtKB-KW"/>
</dbReference>
<dbReference type="SUPFAM" id="SSF51569">
    <property type="entry name" value="Aldolase"/>
    <property type="match status" value="1"/>
</dbReference>
<feature type="binding site" evidence="5">
    <location>
        <position position="76"/>
    </location>
    <ligand>
        <name>3-dehydroquinate</name>
        <dbReference type="ChEBI" id="CHEBI:32364"/>
    </ligand>
</feature>
<comment type="catalytic activity">
    <reaction evidence="1 5">
        <text>3-dehydroquinate = 3-dehydroshikimate + H2O</text>
        <dbReference type="Rhea" id="RHEA:21096"/>
        <dbReference type="ChEBI" id="CHEBI:15377"/>
        <dbReference type="ChEBI" id="CHEBI:16630"/>
        <dbReference type="ChEBI" id="CHEBI:32364"/>
        <dbReference type="EC" id="4.2.1.10"/>
    </reaction>
</comment>
<dbReference type="CDD" id="cd00502">
    <property type="entry name" value="DHQase_I"/>
    <property type="match status" value="1"/>
</dbReference>
<proteinExistence type="inferred from homology"/>
<dbReference type="InterPro" id="IPR001381">
    <property type="entry name" value="DHquinase_I"/>
</dbReference>
<comment type="function">
    <text evidence="5">Involved in the third step of the chorismate pathway, which leads to the biosynthesis of aromatic amino acids. Catalyzes the cis-dehydration of 3-dehydroquinate (DHQ) and introduces the first double bond of the aromatic ring to yield 3-dehydroshikimate.</text>
</comment>
<evidence type="ECO:0000256" key="4">
    <source>
        <dbReference type="ARBA" id="ARBA00023270"/>
    </source>
</evidence>
<feature type="active site" description="Schiff-base intermediate with substrate" evidence="5">
    <location>
        <position position="165"/>
    </location>
</feature>
<name>A0A429XD97_SIMTE</name>
<dbReference type="InterPro" id="IPR013785">
    <property type="entry name" value="Aldolase_TIM"/>
</dbReference>
<dbReference type="OrthoDB" id="9813659at2"/>
<organism evidence="6 7">
    <name type="scientific">Siminovitchia terrae</name>
    <name type="common">Bacillus terrae</name>
    <dbReference type="NCBI Taxonomy" id="1914933"/>
    <lineage>
        <taxon>Bacteria</taxon>
        <taxon>Bacillati</taxon>
        <taxon>Bacillota</taxon>
        <taxon>Bacilli</taxon>
        <taxon>Bacillales</taxon>
        <taxon>Bacillaceae</taxon>
        <taxon>Siminovitchia</taxon>
    </lineage>
</organism>